<dbReference type="InterPro" id="IPR000551">
    <property type="entry name" value="MerR-type_HTH_dom"/>
</dbReference>
<accession>A0ABS7FYC6</accession>
<dbReference type="InterPro" id="IPR009061">
    <property type="entry name" value="DNA-bd_dom_put_sf"/>
</dbReference>
<reference evidence="2 3" key="1">
    <citation type="submission" date="2021-07" db="EMBL/GenBank/DDBJ databases">
        <title>Actinomadura sp. PM05-2 isolated from lichen.</title>
        <authorList>
            <person name="Somphong A."/>
            <person name="Phongsopitanun W."/>
            <person name="Tanasupawat S."/>
            <person name="Peongsungnone V."/>
        </authorList>
    </citation>
    <scope>NUCLEOTIDE SEQUENCE [LARGE SCALE GENOMIC DNA]</scope>
    <source>
        <strain evidence="2 3">PM05-2</strain>
    </source>
</reference>
<organism evidence="2 3">
    <name type="scientific">Actinomadura parmotrematis</name>
    <dbReference type="NCBI Taxonomy" id="2864039"/>
    <lineage>
        <taxon>Bacteria</taxon>
        <taxon>Bacillati</taxon>
        <taxon>Actinomycetota</taxon>
        <taxon>Actinomycetes</taxon>
        <taxon>Streptosporangiales</taxon>
        <taxon>Thermomonosporaceae</taxon>
        <taxon>Actinomadura</taxon>
    </lineage>
</organism>
<feature type="domain" description="HTH merR-type" evidence="1">
    <location>
        <begin position="1"/>
        <end position="54"/>
    </location>
</feature>
<keyword evidence="3" id="KW-1185">Reference proteome</keyword>
<protein>
    <submittedName>
        <fullName evidence="2">MerR family DNA-binding transcriptional regulator</fullName>
    </submittedName>
</protein>
<evidence type="ECO:0000259" key="1">
    <source>
        <dbReference type="PROSITE" id="PS50937"/>
    </source>
</evidence>
<dbReference type="EMBL" id="JAIBOA010000012">
    <property type="protein sequence ID" value="MBW8484587.1"/>
    <property type="molecule type" value="Genomic_DNA"/>
</dbReference>
<dbReference type="PROSITE" id="PS50937">
    <property type="entry name" value="HTH_MERR_2"/>
    <property type="match status" value="1"/>
</dbReference>
<evidence type="ECO:0000313" key="3">
    <source>
        <dbReference type="Proteomes" id="UP000774570"/>
    </source>
</evidence>
<proteinExistence type="predicted"/>
<comment type="caution">
    <text evidence="2">The sequence shown here is derived from an EMBL/GenBank/DDBJ whole genome shotgun (WGS) entry which is preliminary data.</text>
</comment>
<dbReference type="Pfam" id="PF13411">
    <property type="entry name" value="MerR_1"/>
    <property type="match status" value="1"/>
</dbReference>
<keyword evidence="2" id="KW-0238">DNA-binding</keyword>
<sequence length="114" mass="12851">MRITEAARRLGTSPRMLRYRESLGLLPPTRDTGHGGHRRFGDAELRAVALALALEKRYDVGPAELAFGLRVLAEPEVQARVRELGERIGRVSAPPARALDFEKEKALRLLQRRR</sequence>
<dbReference type="RefSeq" id="WP_220167825.1">
    <property type="nucleotide sequence ID" value="NZ_JAIBOA010000012.1"/>
</dbReference>
<dbReference type="SUPFAM" id="SSF46955">
    <property type="entry name" value="Putative DNA-binding domain"/>
    <property type="match status" value="1"/>
</dbReference>
<gene>
    <name evidence="2" type="ORF">K1Y72_19545</name>
</gene>
<name>A0ABS7FYC6_9ACTN</name>
<evidence type="ECO:0000313" key="2">
    <source>
        <dbReference type="EMBL" id="MBW8484587.1"/>
    </source>
</evidence>
<dbReference type="CDD" id="cd00592">
    <property type="entry name" value="HTH_MerR-like"/>
    <property type="match status" value="1"/>
</dbReference>
<dbReference type="SMART" id="SM00422">
    <property type="entry name" value="HTH_MERR"/>
    <property type="match status" value="1"/>
</dbReference>
<dbReference type="Gene3D" id="1.10.1660.10">
    <property type="match status" value="1"/>
</dbReference>
<dbReference type="Proteomes" id="UP000774570">
    <property type="component" value="Unassembled WGS sequence"/>
</dbReference>
<dbReference type="GO" id="GO:0003677">
    <property type="term" value="F:DNA binding"/>
    <property type="evidence" value="ECO:0007669"/>
    <property type="project" value="UniProtKB-KW"/>
</dbReference>